<dbReference type="EMBL" id="BDSP01000111">
    <property type="protein sequence ID" value="GAX17073.1"/>
    <property type="molecule type" value="Genomic_DNA"/>
</dbReference>
<sequence>MTIVTVVAIVTNAIGNTAQVTLNERSFISEAVRGGVKLSSCMEGSSDDGADDQRKSSGFEGCVLHLKVEAIECKQKIAKLMTPRRET</sequence>
<keyword evidence="2" id="KW-1185">Reference proteome</keyword>
<evidence type="ECO:0000313" key="2">
    <source>
        <dbReference type="Proteomes" id="UP000198406"/>
    </source>
</evidence>
<dbReference type="AlphaFoldDB" id="A0A1Z5JSR3"/>
<comment type="caution">
    <text evidence="1">The sequence shown here is derived from an EMBL/GenBank/DDBJ whole genome shotgun (WGS) entry which is preliminary data.</text>
</comment>
<gene>
    <name evidence="1" type="ORF">FisN_5Hu458</name>
</gene>
<evidence type="ECO:0000313" key="1">
    <source>
        <dbReference type="EMBL" id="GAX17073.1"/>
    </source>
</evidence>
<organism evidence="1 2">
    <name type="scientific">Fistulifera solaris</name>
    <name type="common">Oleaginous diatom</name>
    <dbReference type="NCBI Taxonomy" id="1519565"/>
    <lineage>
        <taxon>Eukaryota</taxon>
        <taxon>Sar</taxon>
        <taxon>Stramenopiles</taxon>
        <taxon>Ochrophyta</taxon>
        <taxon>Bacillariophyta</taxon>
        <taxon>Bacillariophyceae</taxon>
        <taxon>Bacillariophycidae</taxon>
        <taxon>Naviculales</taxon>
        <taxon>Naviculaceae</taxon>
        <taxon>Fistulifera</taxon>
    </lineage>
</organism>
<dbReference type="InParanoid" id="A0A1Z5JSR3"/>
<accession>A0A1Z5JSR3</accession>
<proteinExistence type="predicted"/>
<protein>
    <submittedName>
        <fullName evidence="1">Uncharacterized protein</fullName>
    </submittedName>
</protein>
<reference evidence="1 2" key="1">
    <citation type="journal article" date="2015" name="Plant Cell">
        <title>Oil accumulation by the oleaginous diatom Fistulifera solaris as revealed by the genome and transcriptome.</title>
        <authorList>
            <person name="Tanaka T."/>
            <person name="Maeda Y."/>
            <person name="Veluchamy A."/>
            <person name="Tanaka M."/>
            <person name="Abida H."/>
            <person name="Marechal E."/>
            <person name="Bowler C."/>
            <person name="Muto M."/>
            <person name="Sunaga Y."/>
            <person name="Tanaka M."/>
            <person name="Yoshino T."/>
            <person name="Taniguchi T."/>
            <person name="Fukuda Y."/>
            <person name="Nemoto M."/>
            <person name="Matsumoto M."/>
            <person name="Wong P.S."/>
            <person name="Aburatani S."/>
            <person name="Fujibuchi W."/>
        </authorList>
    </citation>
    <scope>NUCLEOTIDE SEQUENCE [LARGE SCALE GENOMIC DNA]</scope>
    <source>
        <strain evidence="1 2">JPCC DA0580</strain>
    </source>
</reference>
<dbReference type="Proteomes" id="UP000198406">
    <property type="component" value="Unassembled WGS sequence"/>
</dbReference>
<name>A0A1Z5JSR3_FISSO</name>